<gene>
    <name evidence="2" type="ORF">GTP56_16260</name>
</gene>
<sequence length="144" mass="15006">MKRLSLPLIFLLTCAAGANAVAGPALDLAQAHFAAIGAVDRSAILRDYSDSAQLLWVGGPLDGTYDGTGAIGAVWDKFGAALGNAKVSVGAIEESVNPKGATVTAAVLFDGKSQVKVRYVLTYREGKLVHETWQVDPKLAIASH</sequence>
<name>A0A7X4KIP6_9BURK</name>
<feature type="signal peptide" evidence="1">
    <location>
        <begin position="1"/>
        <end position="20"/>
    </location>
</feature>
<keyword evidence="1" id="KW-0732">Signal</keyword>
<comment type="caution">
    <text evidence="2">The sequence shown here is derived from an EMBL/GenBank/DDBJ whole genome shotgun (WGS) entry which is preliminary data.</text>
</comment>
<dbReference type="InterPro" id="IPR032710">
    <property type="entry name" value="NTF2-like_dom_sf"/>
</dbReference>
<proteinExistence type="predicted"/>
<accession>A0A7X4KIP6</accession>
<dbReference type="Proteomes" id="UP000469734">
    <property type="component" value="Unassembled WGS sequence"/>
</dbReference>
<evidence type="ECO:0000313" key="2">
    <source>
        <dbReference type="EMBL" id="MYM73748.1"/>
    </source>
</evidence>
<organism evidence="2 3">
    <name type="scientific">Duganella margarita</name>
    <dbReference type="NCBI Taxonomy" id="2692170"/>
    <lineage>
        <taxon>Bacteria</taxon>
        <taxon>Pseudomonadati</taxon>
        <taxon>Pseudomonadota</taxon>
        <taxon>Betaproteobacteria</taxon>
        <taxon>Burkholderiales</taxon>
        <taxon>Oxalobacteraceae</taxon>
        <taxon>Telluria group</taxon>
        <taxon>Duganella</taxon>
    </lineage>
</organism>
<protein>
    <submittedName>
        <fullName evidence="2">Nuclear transport factor 2 family protein</fullName>
    </submittedName>
</protein>
<dbReference type="AlphaFoldDB" id="A0A7X4KIP6"/>
<dbReference type="SUPFAM" id="SSF54427">
    <property type="entry name" value="NTF2-like"/>
    <property type="match status" value="1"/>
</dbReference>
<evidence type="ECO:0000313" key="3">
    <source>
        <dbReference type="Proteomes" id="UP000469734"/>
    </source>
</evidence>
<dbReference type="Gene3D" id="3.10.450.50">
    <property type="match status" value="1"/>
</dbReference>
<dbReference type="EMBL" id="WWCR01000016">
    <property type="protein sequence ID" value="MYM73748.1"/>
    <property type="molecule type" value="Genomic_DNA"/>
</dbReference>
<feature type="chain" id="PRO_5031474449" evidence="1">
    <location>
        <begin position="21"/>
        <end position="144"/>
    </location>
</feature>
<reference evidence="2 3" key="1">
    <citation type="submission" date="2019-12" db="EMBL/GenBank/DDBJ databases">
        <title>Novel species isolated from a subtropical stream in China.</title>
        <authorList>
            <person name="Lu H."/>
        </authorList>
    </citation>
    <scope>NUCLEOTIDE SEQUENCE [LARGE SCALE GENOMIC DNA]</scope>
    <source>
        <strain evidence="2 3">FT134W</strain>
    </source>
</reference>
<evidence type="ECO:0000256" key="1">
    <source>
        <dbReference type="SAM" id="SignalP"/>
    </source>
</evidence>
<dbReference type="RefSeq" id="WP_161050831.1">
    <property type="nucleotide sequence ID" value="NZ_WWCR01000016.1"/>
</dbReference>